<evidence type="ECO:0000313" key="1">
    <source>
        <dbReference type="EMBL" id="MFD2564635.1"/>
    </source>
</evidence>
<sequence>MSSENTNKINEQIKAELLECFHLFSNTEFTGYDPLRPVAKIVFAAQGEITTPPDLDFMGYGGGSEGESFSDCGVLSLESFFPLNEEGDYYASEDEEYIEECFQNACSAVLGSLQAVADSKEFQKIPKEGPVVFGLKLIDQCNKIICRIHPDGDVELPPK</sequence>
<evidence type="ECO:0000313" key="2">
    <source>
        <dbReference type="Proteomes" id="UP001597319"/>
    </source>
</evidence>
<accession>A0ABW5LIM4</accession>
<reference evidence="2" key="1">
    <citation type="journal article" date="2019" name="Int. J. Syst. Evol. Microbiol.">
        <title>The Global Catalogue of Microorganisms (GCM) 10K type strain sequencing project: providing services to taxonomists for standard genome sequencing and annotation.</title>
        <authorList>
            <consortium name="The Broad Institute Genomics Platform"/>
            <consortium name="The Broad Institute Genome Sequencing Center for Infectious Disease"/>
            <person name="Wu L."/>
            <person name="Ma J."/>
        </authorList>
    </citation>
    <scope>NUCLEOTIDE SEQUENCE [LARGE SCALE GENOMIC DNA]</scope>
    <source>
        <strain evidence="2">KCTC 52274</strain>
    </source>
</reference>
<name>A0ABW5LIM4_9FLAO</name>
<comment type="caution">
    <text evidence="1">The sequence shown here is derived from an EMBL/GenBank/DDBJ whole genome shotgun (WGS) entry which is preliminary data.</text>
</comment>
<keyword evidence="2" id="KW-1185">Reference proteome</keyword>
<dbReference type="EMBL" id="JBHULE010000019">
    <property type="protein sequence ID" value="MFD2564635.1"/>
    <property type="molecule type" value="Genomic_DNA"/>
</dbReference>
<dbReference type="Proteomes" id="UP001597319">
    <property type="component" value="Unassembled WGS sequence"/>
</dbReference>
<protein>
    <submittedName>
        <fullName evidence="1">Uncharacterized protein</fullName>
    </submittedName>
</protein>
<organism evidence="1 2">
    <name type="scientific">Aquimarina rubra</name>
    <dbReference type="NCBI Taxonomy" id="1920033"/>
    <lineage>
        <taxon>Bacteria</taxon>
        <taxon>Pseudomonadati</taxon>
        <taxon>Bacteroidota</taxon>
        <taxon>Flavobacteriia</taxon>
        <taxon>Flavobacteriales</taxon>
        <taxon>Flavobacteriaceae</taxon>
        <taxon>Aquimarina</taxon>
    </lineage>
</organism>
<gene>
    <name evidence="1" type="ORF">ACFSR1_18270</name>
</gene>
<dbReference type="RefSeq" id="WP_378294458.1">
    <property type="nucleotide sequence ID" value="NZ_JBHULE010000019.1"/>
</dbReference>
<proteinExistence type="predicted"/>